<evidence type="ECO:0000313" key="3">
    <source>
        <dbReference type="EnsemblProtists" id="EKX33846"/>
    </source>
</evidence>
<dbReference type="KEGG" id="gtt:GUITHDRAFT_119955"/>
<dbReference type="GeneID" id="17290592"/>
<keyword evidence="4" id="KW-1185">Reference proteome</keyword>
<organism evidence="2">
    <name type="scientific">Guillardia theta (strain CCMP2712)</name>
    <name type="common">Cryptophyte</name>
    <dbReference type="NCBI Taxonomy" id="905079"/>
    <lineage>
        <taxon>Eukaryota</taxon>
        <taxon>Cryptophyceae</taxon>
        <taxon>Pyrenomonadales</taxon>
        <taxon>Geminigeraceae</taxon>
        <taxon>Guillardia</taxon>
    </lineage>
</organism>
<name>L1IC82_GUITC</name>
<proteinExistence type="predicted"/>
<reference evidence="3" key="3">
    <citation type="submission" date="2015-06" db="UniProtKB">
        <authorList>
            <consortium name="EnsemblProtists"/>
        </authorList>
    </citation>
    <scope>IDENTIFICATION</scope>
</reference>
<evidence type="ECO:0000256" key="1">
    <source>
        <dbReference type="SAM" id="MobiDB-lite"/>
    </source>
</evidence>
<dbReference type="Proteomes" id="UP000011087">
    <property type="component" value="Unassembled WGS sequence"/>
</dbReference>
<reference evidence="2 4" key="1">
    <citation type="journal article" date="2012" name="Nature">
        <title>Algal genomes reveal evolutionary mosaicism and the fate of nucleomorphs.</title>
        <authorList>
            <consortium name="DOE Joint Genome Institute"/>
            <person name="Curtis B.A."/>
            <person name="Tanifuji G."/>
            <person name="Burki F."/>
            <person name="Gruber A."/>
            <person name="Irimia M."/>
            <person name="Maruyama S."/>
            <person name="Arias M.C."/>
            <person name="Ball S.G."/>
            <person name="Gile G.H."/>
            <person name="Hirakawa Y."/>
            <person name="Hopkins J.F."/>
            <person name="Kuo A."/>
            <person name="Rensing S.A."/>
            <person name="Schmutz J."/>
            <person name="Symeonidi A."/>
            <person name="Elias M."/>
            <person name="Eveleigh R.J."/>
            <person name="Herman E.K."/>
            <person name="Klute M.J."/>
            <person name="Nakayama T."/>
            <person name="Obornik M."/>
            <person name="Reyes-Prieto A."/>
            <person name="Armbrust E.V."/>
            <person name="Aves S.J."/>
            <person name="Beiko R.G."/>
            <person name="Coutinho P."/>
            <person name="Dacks J.B."/>
            <person name="Durnford D.G."/>
            <person name="Fast N.M."/>
            <person name="Green B.R."/>
            <person name="Grisdale C.J."/>
            <person name="Hempel F."/>
            <person name="Henrissat B."/>
            <person name="Hoppner M.P."/>
            <person name="Ishida K."/>
            <person name="Kim E."/>
            <person name="Koreny L."/>
            <person name="Kroth P.G."/>
            <person name="Liu Y."/>
            <person name="Malik S.B."/>
            <person name="Maier U.G."/>
            <person name="McRose D."/>
            <person name="Mock T."/>
            <person name="Neilson J.A."/>
            <person name="Onodera N.T."/>
            <person name="Poole A.M."/>
            <person name="Pritham E.J."/>
            <person name="Richards T.A."/>
            <person name="Rocap G."/>
            <person name="Roy S.W."/>
            <person name="Sarai C."/>
            <person name="Schaack S."/>
            <person name="Shirato S."/>
            <person name="Slamovits C.H."/>
            <person name="Spencer D.F."/>
            <person name="Suzuki S."/>
            <person name="Worden A.Z."/>
            <person name="Zauner S."/>
            <person name="Barry K."/>
            <person name="Bell C."/>
            <person name="Bharti A.K."/>
            <person name="Crow J.A."/>
            <person name="Grimwood J."/>
            <person name="Kramer R."/>
            <person name="Lindquist E."/>
            <person name="Lucas S."/>
            <person name="Salamov A."/>
            <person name="McFadden G.I."/>
            <person name="Lane C.E."/>
            <person name="Keeling P.J."/>
            <person name="Gray M.W."/>
            <person name="Grigoriev I.V."/>
            <person name="Archibald J.M."/>
        </authorList>
    </citation>
    <scope>NUCLEOTIDE SEQUENCE</scope>
    <source>
        <strain evidence="2 4">CCMP2712</strain>
    </source>
</reference>
<dbReference type="AlphaFoldDB" id="L1IC82"/>
<evidence type="ECO:0000313" key="4">
    <source>
        <dbReference type="Proteomes" id="UP000011087"/>
    </source>
</evidence>
<accession>L1IC82</accession>
<dbReference type="HOGENOM" id="CLU_1279773_0_0_1"/>
<dbReference type="RefSeq" id="XP_005820826.1">
    <property type="nucleotide sequence ID" value="XM_005820769.1"/>
</dbReference>
<dbReference type="EnsemblProtists" id="EKX33846">
    <property type="protein sequence ID" value="EKX33846"/>
    <property type="gene ID" value="GUITHDRAFT_119955"/>
</dbReference>
<evidence type="ECO:0000313" key="2">
    <source>
        <dbReference type="EMBL" id="EKX33846.1"/>
    </source>
</evidence>
<feature type="region of interest" description="Disordered" evidence="1">
    <location>
        <begin position="178"/>
        <end position="216"/>
    </location>
</feature>
<sequence length="216" mass="24865">MWVSEQPPENYAKLEGNFDDMNARMQTQALKIVRMSRSVLRFLENPEDIVTMQPLEIFWKSLNRRQVTLNLVKVIDELYKAKRLVALSVWDHRTREHMFDDHHFHSITSFSKEMDELQTTILRKVDELDKLLDSGRLSSVRNHVLEAAVGVGNDTSAIDSLCICKTLASQQKNFTCEQDEQGKEELKLRRSSNVNSSKTERAPVAEGPLEDSEDDT</sequence>
<protein>
    <submittedName>
        <fullName evidence="2 3">Uncharacterized protein</fullName>
    </submittedName>
</protein>
<dbReference type="PaxDb" id="55529-EKX33846"/>
<dbReference type="EMBL" id="JH993127">
    <property type="protein sequence ID" value="EKX33846.1"/>
    <property type="molecule type" value="Genomic_DNA"/>
</dbReference>
<gene>
    <name evidence="2" type="ORF">GUITHDRAFT_119955</name>
</gene>
<reference evidence="4" key="2">
    <citation type="submission" date="2012-11" db="EMBL/GenBank/DDBJ databases">
        <authorList>
            <person name="Kuo A."/>
            <person name="Curtis B.A."/>
            <person name="Tanifuji G."/>
            <person name="Burki F."/>
            <person name="Gruber A."/>
            <person name="Irimia M."/>
            <person name="Maruyama S."/>
            <person name="Arias M.C."/>
            <person name="Ball S.G."/>
            <person name="Gile G.H."/>
            <person name="Hirakawa Y."/>
            <person name="Hopkins J.F."/>
            <person name="Rensing S.A."/>
            <person name="Schmutz J."/>
            <person name="Symeonidi A."/>
            <person name="Elias M."/>
            <person name="Eveleigh R.J."/>
            <person name="Herman E.K."/>
            <person name="Klute M.J."/>
            <person name="Nakayama T."/>
            <person name="Obornik M."/>
            <person name="Reyes-Prieto A."/>
            <person name="Armbrust E.V."/>
            <person name="Aves S.J."/>
            <person name="Beiko R.G."/>
            <person name="Coutinho P."/>
            <person name="Dacks J.B."/>
            <person name="Durnford D.G."/>
            <person name="Fast N.M."/>
            <person name="Green B.R."/>
            <person name="Grisdale C."/>
            <person name="Hempe F."/>
            <person name="Henrissat B."/>
            <person name="Hoppner M.P."/>
            <person name="Ishida K.-I."/>
            <person name="Kim E."/>
            <person name="Koreny L."/>
            <person name="Kroth P.G."/>
            <person name="Liu Y."/>
            <person name="Malik S.-B."/>
            <person name="Maier U.G."/>
            <person name="McRose D."/>
            <person name="Mock T."/>
            <person name="Neilson J.A."/>
            <person name="Onodera N.T."/>
            <person name="Poole A.M."/>
            <person name="Pritham E.J."/>
            <person name="Richards T.A."/>
            <person name="Rocap G."/>
            <person name="Roy S.W."/>
            <person name="Sarai C."/>
            <person name="Schaack S."/>
            <person name="Shirato S."/>
            <person name="Slamovits C.H."/>
            <person name="Spencer D.F."/>
            <person name="Suzuki S."/>
            <person name="Worden A.Z."/>
            <person name="Zauner S."/>
            <person name="Barry K."/>
            <person name="Bell C."/>
            <person name="Bharti A.K."/>
            <person name="Crow J.A."/>
            <person name="Grimwood J."/>
            <person name="Kramer R."/>
            <person name="Lindquist E."/>
            <person name="Lucas S."/>
            <person name="Salamov A."/>
            <person name="McFadden G.I."/>
            <person name="Lane C.E."/>
            <person name="Keeling P.J."/>
            <person name="Gray M.W."/>
            <person name="Grigoriev I.V."/>
            <person name="Archibald J.M."/>
        </authorList>
    </citation>
    <scope>NUCLEOTIDE SEQUENCE</scope>
    <source>
        <strain evidence="4">CCMP2712</strain>
    </source>
</reference>